<name>A0ACC3STU8_LIPKO</name>
<proteinExistence type="predicted"/>
<sequence length="240" mass="28011">MTEVFIDSTFGTNKLGYELYCVLAEYDLVSLPLSYLLLDTRKCHRRRQEKKRGIRVTRWFAALRGDGLNPNVVHTDKDFAASILSPTIQHNHRLCLWHSLRAIDQQIKGKVKDKVYDSTDIVRNSICTTALPEYLHFLSDESDWILSKGLNKRCSAEQAQTLRSMIKRHLLRHPLLPKVVDDKKAPPGTRQFESYEEINSWLLRKRNVRVLQVHPSTKRLRYFWANWYRPNFGNAGSQST</sequence>
<keyword evidence="2" id="KW-1185">Reference proteome</keyword>
<reference evidence="2" key="1">
    <citation type="journal article" date="2024" name="Front. Bioeng. Biotechnol.">
        <title>Genome-scale model development and genomic sequencing of the oleaginous clade Lipomyces.</title>
        <authorList>
            <person name="Czajka J.J."/>
            <person name="Han Y."/>
            <person name="Kim J."/>
            <person name="Mondo S.J."/>
            <person name="Hofstad B.A."/>
            <person name="Robles A."/>
            <person name="Haridas S."/>
            <person name="Riley R."/>
            <person name="LaButti K."/>
            <person name="Pangilinan J."/>
            <person name="Andreopoulos W."/>
            <person name="Lipzen A."/>
            <person name="Yan J."/>
            <person name="Wang M."/>
            <person name="Ng V."/>
            <person name="Grigoriev I.V."/>
            <person name="Spatafora J.W."/>
            <person name="Magnuson J.K."/>
            <person name="Baker S.E."/>
            <person name="Pomraning K.R."/>
        </authorList>
    </citation>
    <scope>NUCLEOTIDE SEQUENCE [LARGE SCALE GENOMIC DNA]</scope>
    <source>
        <strain evidence="2">CBS 7786</strain>
    </source>
</reference>
<accession>A0ACC3STU8</accession>
<dbReference type="Proteomes" id="UP001433508">
    <property type="component" value="Unassembled WGS sequence"/>
</dbReference>
<protein>
    <submittedName>
        <fullName evidence="1">Uncharacterized protein</fullName>
    </submittedName>
</protein>
<evidence type="ECO:0000313" key="2">
    <source>
        <dbReference type="Proteomes" id="UP001433508"/>
    </source>
</evidence>
<dbReference type="EMBL" id="MU971433">
    <property type="protein sequence ID" value="KAK9235065.1"/>
    <property type="molecule type" value="Genomic_DNA"/>
</dbReference>
<gene>
    <name evidence="1" type="ORF">V1525DRAFT_447241</name>
</gene>
<organism evidence="1 2">
    <name type="scientific">Lipomyces kononenkoae</name>
    <name type="common">Yeast</name>
    <dbReference type="NCBI Taxonomy" id="34357"/>
    <lineage>
        <taxon>Eukaryota</taxon>
        <taxon>Fungi</taxon>
        <taxon>Dikarya</taxon>
        <taxon>Ascomycota</taxon>
        <taxon>Saccharomycotina</taxon>
        <taxon>Lipomycetes</taxon>
        <taxon>Lipomycetales</taxon>
        <taxon>Lipomycetaceae</taxon>
        <taxon>Lipomyces</taxon>
    </lineage>
</organism>
<comment type="caution">
    <text evidence="1">The sequence shown here is derived from an EMBL/GenBank/DDBJ whole genome shotgun (WGS) entry which is preliminary data.</text>
</comment>
<evidence type="ECO:0000313" key="1">
    <source>
        <dbReference type="EMBL" id="KAK9235065.1"/>
    </source>
</evidence>